<dbReference type="InterPro" id="IPR029016">
    <property type="entry name" value="GAF-like_dom_sf"/>
</dbReference>
<dbReference type="STRING" id="545694.TREPR_1652"/>
<dbReference type="KEGG" id="tpi:TREPR_1652"/>
<dbReference type="RefSeq" id="WP_015708471.1">
    <property type="nucleotide sequence ID" value="NC_015578.1"/>
</dbReference>
<dbReference type="eggNOG" id="COG3437">
    <property type="taxonomic scope" value="Bacteria"/>
</dbReference>
<dbReference type="Proteomes" id="UP000009223">
    <property type="component" value="Chromosome"/>
</dbReference>
<reference evidence="3" key="1">
    <citation type="submission" date="2009-12" db="EMBL/GenBank/DDBJ databases">
        <title>Complete sequence of Treponema primitia strain ZAS-2.</title>
        <authorList>
            <person name="Tetu S.G."/>
            <person name="Matson E."/>
            <person name="Ren Q."/>
            <person name="Seshadri R."/>
            <person name="Elbourne L."/>
            <person name="Hassan K.A."/>
            <person name="Durkin A."/>
            <person name="Radune D."/>
            <person name="Mohamoud Y."/>
            <person name="Shay R."/>
            <person name="Jin S."/>
            <person name="Zhang X."/>
            <person name="Lucey K."/>
            <person name="Ballor N.R."/>
            <person name="Ottesen E."/>
            <person name="Rosenthal R."/>
            <person name="Allen A."/>
            <person name="Leadbetter J.R."/>
            <person name="Paulsen I.T."/>
        </authorList>
    </citation>
    <scope>NUCLEOTIDE SEQUENCE [LARGE SCALE GENOMIC DNA]</scope>
    <source>
        <strain evidence="3">ATCC BAA-887 / DSM 12427 / ZAS-2</strain>
    </source>
</reference>
<gene>
    <name evidence="2" type="ordered locus">TREPR_1652</name>
</gene>
<proteinExistence type="predicted"/>
<organism evidence="2 3">
    <name type="scientific">Treponema primitia (strain ATCC BAA-887 / DSM 12427 / ZAS-2)</name>
    <dbReference type="NCBI Taxonomy" id="545694"/>
    <lineage>
        <taxon>Bacteria</taxon>
        <taxon>Pseudomonadati</taxon>
        <taxon>Spirochaetota</taxon>
        <taxon>Spirochaetia</taxon>
        <taxon>Spirochaetales</taxon>
        <taxon>Treponemataceae</taxon>
        <taxon>Treponema</taxon>
    </lineage>
</organism>
<dbReference type="EMBL" id="CP001843">
    <property type="protein sequence ID" value="AEF86005.1"/>
    <property type="molecule type" value="Genomic_DNA"/>
</dbReference>
<dbReference type="SUPFAM" id="SSF109604">
    <property type="entry name" value="HD-domain/PDEase-like"/>
    <property type="match status" value="1"/>
</dbReference>
<dbReference type="HOGENOM" id="CLU_000445_92_13_12"/>
<evidence type="ECO:0000259" key="1">
    <source>
        <dbReference type="PROSITE" id="PS51832"/>
    </source>
</evidence>
<dbReference type="InterPro" id="IPR052020">
    <property type="entry name" value="Cyclic_di-GMP/3'3'-cGAMP_PDE"/>
</dbReference>
<dbReference type="SMART" id="SM00471">
    <property type="entry name" value="HDc"/>
    <property type="match status" value="1"/>
</dbReference>
<dbReference type="PANTHER" id="PTHR45228">
    <property type="entry name" value="CYCLIC DI-GMP PHOSPHODIESTERASE TM_0186-RELATED"/>
    <property type="match status" value="1"/>
</dbReference>
<dbReference type="Gene3D" id="3.30.450.40">
    <property type="match status" value="1"/>
</dbReference>
<dbReference type="InterPro" id="IPR006674">
    <property type="entry name" value="HD_domain"/>
</dbReference>
<dbReference type="OrthoDB" id="9781505at2"/>
<name>F5YNP2_TREPZ</name>
<accession>F5YNP2</accession>
<feature type="domain" description="HD-GYP" evidence="1">
    <location>
        <begin position="190"/>
        <end position="415"/>
    </location>
</feature>
<evidence type="ECO:0000313" key="3">
    <source>
        <dbReference type="Proteomes" id="UP000009223"/>
    </source>
</evidence>
<reference evidence="2 3" key="2">
    <citation type="journal article" date="2011" name="ISME J.">
        <title>RNA-seq reveals cooperative metabolic interactions between two termite-gut spirochete species in co-culture.</title>
        <authorList>
            <person name="Rosenthal A.Z."/>
            <person name="Matson E.G."/>
            <person name="Eldar A."/>
            <person name="Leadbetter J.R."/>
        </authorList>
    </citation>
    <scope>NUCLEOTIDE SEQUENCE [LARGE SCALE GENOMIC DNA]</scope>
    <source>
        <strain evidence="3">ATCC BAA-887 / DSM 12427 / ZAS-2</strain>
    </source>
</reference>
<dbReference type="PROSITE" id="PS51832">
    <property type="entry name" value="HD_GYP"/>
    <property type="match status" value="1"/>
</dbReference>
<dbReference type="AlphaFoldDB" id="F5YNP2"/>
<dbReference type="CDD" id="cd00077">
    <property type="entry name" value="HDc"/>
    <property type="match status" value="1"/>
</dbReference>
<protein>
    <submittedName>
        <fullName evidence="2">GAF domain/HD domain protein</fullName>
    </submittedName>
</protein>
<dbReference type="Pfam" id="PF01966">
    <property type="entry name" value="HD"/>
    <property type="match status" value="1"/>
</dbReference>
<dbReference type="SUPFAM" id="SSF55781">
    <property type="entry name" value="GAF domain-like"/>
    <property type="match status" value="1"/>
</dbReference>
<sequence>MIADGPDFKSILRLDSELNQIQDLDLLLERILLEARGVVHADAGSIYVREIEETDGERLEKLVIKYAHNDTKQKELPPGQKLIYSVFSVPINSSTISGYCALNKVLINVPDVYNLPSDAPYSYNTSFDQISGYKTVSTLAIPLVTAEGRLMGVIQMINSKDPQGNTVPFSKDDEFLITHFAANATVALQRAYVTRAMILRMIRMSELRDPKETGTHVNRVAGYAVEIYDGWARNHGVPDVEREKYRDTLKIAAMLHDVGKVAISDMILKKPGRFTPEEYLVMQHHTVYGAGLFDDLQSELDSISREIALTHHENWDGTGYPGWVDPLTGNPLKTDDQGKPLGRKKEEIPLTGRIVALADVYDALCSRRVYKDPWTEDQVLDEIRNVRGIKFDPELVDVFFEVLPNIKQIQALYPEPK</sequence>
<dbReference type="SMART" id="SM00065">
    <property type="entry name" value="GAF"/>
    <property type="match status" value="1"/>
</dbReference>
<keyword evidence="3" id="KW-1185">Reference proteome</keyword>
<evidence type="ECO:0000313" key="2">
    <source>
        <dbReference type="EMBL" id="AEF86005.1"/>
    </source>
</evidence>
<dbReference type="eggNOG" id="COG2203">
    <property type="taxonomic scope" value="Bacteria"/>
</dbReference>
<dbReference type="InterPro" id="IPR003018">
    <property type="entry name" value="GAF"/>
</dbReference>
<dbReference type="InterPro" id="IPR003607">
    <property type="entry name" value="HD/PDEase_dom"/>
</dbReference>
<dbReference type="Gene3D" id="1.10.3210.10">
    <property type="entry name" value="Hypothetical protein af1432"/>
    <property type="match status" value="1"/>
</dbReference>
<dbReference type="InterPro" id="IPR037522">
    <property type="entry name" value="HD_GYP_dom"/>
</dbReference>
<dbReference type="Pfam" id="PF01590">
    <property type="entry name" value="GAF"/>
    <property type="match status" value="1"/>
</dbReference>